<dbReference type="Gene3D" id="1.10.3680.10">
    <property type="entry name" value="TerB-like"/>
    <property type="match status" value="1"/>
</dbReference>
<name>A0A5M8I7N4_CHLPH</name>
<dbReference type="Pfam" id="PF05099">
    <property type="entry name" value="TerB"/>
    <property type="match status" value="1"/>
</dbReference>
<dbReference type="EMBL" id="VMRG01000004">
    <property type="protein sequence ID" value="KAA6230382.1"/>
    <property type="molecule type" value="Genomic_DNA"/>
</dbReference>
<evidence type="ECO:0000313" key="2">
    <source>
        <dbReference type="EMBL" id="KAA6230382.1"/>
    </source>
</evidence>
<gene>
    <name evidence="2" type="ORF">FP507_10970</name>
</gene>
<proteinExistence type="predicted"/>
<organism evidence="2">
    <name type="scientific">Chlorobium phaeovibrioides</name>
    <dbReference type="NCBI Taxonomy" id="1094"/>
    <lineage>
        <taxon>Bacteria</taxon>
        <taxon>Pseudomonadati</taxon>
        <taxon>Chlorobiota</taxon>
        <taxon>Chlorobiia</taxon>
        <taxon>Chlorobiales</taxon>
        <taxon>Chlorobiaceae</taxon>
        <taxon>Chlorobium/Pelodictyon group</taxon>
        <taxon>Chlorobium</taxon>
    </lineage>
</organism>
<dbReference type="Proteomes" id="UP000327458">
    <property type="component" value="Plasmid pl2"/>
</dbReference>
<feature type="domain" description="Co-chaperone DjlA N-terminal" evidence="1">
    <location>
        <begin position="15"/>
        <end position="123"/>
    </location>
</feature>
<evidence type="ECO:0000259" key="1">
    <source>
        <dbReference type="Pfam" id="PF05099"/>
    </source>
</evidence>
<protein>
    <recommendedName>
        <fullName evidence="1">Co-chaperone DjlA N-terminal domain-containing protein</fullName>
    </recommendedName>
</protein>
<dbReference type="SUPFAM" id="SSF158682">
    <property type="entry name" value="TerB-like"/>
    <property type="match status" value="1"/>
</dbReference>
<reference evidence="2" key="1">
    <citation type="submission" date="2019-07" db="EMBL/GenBank/DDBJ databases">
        <title>Draft genome Sequence of Chlorobium phaeovibrioides sp. strain PhvTcv-s14, from the Phylum Chlorobi.</title>
        <authorList>
            <person name="Babenko V."/>
            <person name="Boldyreva D."/>
            <person name="Kanygina A."/>
            <person name="Selezneva O."/>
            <person name="Akopiyan T."/>
            <person name="Lunina O."/>
        </authorList>
    </citation>
    <scope>NUCLEOTIDE SEQUENCE [LARGE SCALE GENOMIC DNA]</scope>
    <source>
        <strain evidence="2">GrTcv12</strain>
        <plasmid evidence="2">pl2</plasmid>
    </source>
</reference>
<dbReference type="AlphaFoldDB" id="A0A5M8I7N4"/>
<comment type="caution">
    <text evidence="2">The sequence shown here is derived from an EMBL/GenBank/DDBJ whole genome shotgun (WGS) entry which is preliminary data.</text>
</comment>
<dbReference type="InterPro" id="IPR029024">
    <property type="entry name" value="TerB-like"/>
</dbReference>
<sequence length="155" mass="18021">MKTEAFQNLLLKSAISVMACDGSIDDSEIAEIKNMADNEIYFMGLDIEKPFEETLQYIKENGKQAINEYLNELSQHELNSKQELLLIEVLIRIIESDNKIKDSEVKFLHMVKSKLNVSDETIITQFPQQMKYLIDFNNYGLHEEFTDEIEFTSDN</sequence>
<accession>A0A5M8I7N4</accession>
<dbReference type="RefSeq" id="WP_151418979.1">
    <property type="nucleotide sequence ID" value="NZ_CM018434.1"/>
</dbReference>
<geneLocation type="plasmid" evidence="2">
    <name>pl2</name>
</geneLocation>
<dbReference type="InterPro" id="IPR007791">
    <property type="entry name" value="DjlA_N"/>
</dbReference>
<keyword evidence="2" id="KW-0614">Plasmid</keyword>